<organism evidence="3 4">
    <name type="scientific">Mesoflavibacter zeaxanthinifaciens subsp. sabulilitoris</name>
    <dbReference type="NCBI Taxonomy" id="1520893"/>
    <lineage>
        <taxon>Bacteria</taxon>
        <taxon>Pseudomonadati</taxon>
        <taxon>Bacteroidota</taxon>
        <taxon>Flavobacteriia</taxon>
        <taxon>Flavobacteriales</taxon>
        <taxon>Flavobacteriaceae</taxon>
        <taxon>Mesoflavibacter</taxon>
    </lineage>
</organism>
<feature type="domain" description="UspA" evidence="2">
    <location>
        <begin position="1"/>
        <end position="140"/>
    </location>
</feature>
<dbReference type="Pfam" id="PF00582">
    <property type="entry name" value="Usp"/>
    <property type="match status" value="2"/>
</dbReference>
<evidence type="ECO:0000259" key="2">
    <source>
        <dbReference type="Pfam" id="PF00582"/>
    </source>
</evidence>
<dbReference type="Gene3D" id="3.40.50.620">
    <property type="entry name" value="HUPs"/>
    <property type="match status" value="2"/>
</dbReference>
<dbReference type="RefSeq" id="WP_027879829.1">
    <property type="nucleotide sequence ID" value="NZ_JACHWV010000007.1"/>
</dbReference>
<sequence>MKKIIVPVDFSEHSNYALEAASILAKKYNAEILALHMLEISETILTKGETALQDETVFFIKLAEKKFNEFLEQDFLEGINVTPIVKHFKVFSEVNDVAKEQNADMIVMGSHGSSGLKEIFVGSNTEKVVRHADIPVLVIKNKPTTLSFDNVVFASDFTEKSVTPYLNATKLFKTLGSKLHLLYVNTPGDNFNSSQEIEQTVADFLTKADGDLSQLDNVKYVADYTVEKGVLNFANVSGADAIAIATHGRTGFTHFLSGSISEDIANHSSLPVITFKIK</sequence>
<dbReference type="AlphaFoldDB" id="A0A2T1NF76"/>
<dbReference type="PRINTS" id="PR01438">
    <property type="entry name" value="UNVRSLSTRESS"/>
</dbReference>
<comment type="caution">
    <text evidence="3">The sequence shown here is derived from an EMBL/GenBank/DDBJ whole genome shotgun (WGS) entry which is preliminary data.</text>
</comment>
<dbReference type="PANTHER" id="PTHR46268">
    <property type="entry name" value="STRESS RESPONSE PROTEIN NHAX"/>
    <property type="match status" value="1"/>
</dbReference>
<feature type="domain" description="UspA" evidence="2">
    <location>
        <begin position="148"/>
        <end position="275"/>
    </location>
</feature>
<proteinExistence type="inferred from homology"/>
<comment type="similarity">
    <text evidence="1">Belongs to the universal stress protein A family.</text>
</comment>
<dbReference type="InterPro" id="IPR006016">
    <property type="entry name" value="UspA"/>
</dbReference>
<evidence type="ECO:0000313" key="4">
    <source>
        <dbReference type="Proteomes" id="UP000238430"/>
    </source>
</evidence>
<reference evidence="3 4" key="1">
    <citation type="submission" date="2018-03" db="EMBL/GenBank/DDBJ databases">
        <title>Mesoflavibacter sp. HG37 and Mesoflavibacter sp. HG96 sp.nov., two marine bacteria isolated from seawater of Western Pacific Ocean.</title>
        <authorList>
            <person name="Cheng H."/>
            <person name="Wu Y.-H."/>
            <person name="Guo L.-L."/>
            <person name="Xu X.-W."/>
        </authorList>
    </citation>
    <scope>NUCLEOTIDE SEQUENCE [LARGE SCALE GENOMIC DNA]</scope>
    <source>
        <strain evidence="3 4">KCTC 42117</strain>
    </source>
</reference>
<keyword evidence="4" id="KW-1185">Reference proteome</keyword>
<dbReference type="CDD" id="cd00293">
    <property type="entry name" value="USP-like"/>
    <property type="match status" value="2"/>
</dbReference>
<dbReference type="EMBL" id="PXOT01000022">
    <property type="protein sequence ID" value="PSG91080.1"/>
    <property type="molecule type" value="Genomic_DNA"/>
</dbReference>
<accession>A0A2T1NF76</accession>
<protein>
    <submittedName>
        <fullName evidence="3">Universal stress protein</fullName>
    </submittedName>
</protein>
<dbReference type="SUPFAM" id="SSF52402">
    <property type="entry name" value="Adenine nucleotide alpha hydrolases-like"/>
    <property type="match status" value="2"/>
</dbReference>
<name>A0A2T1NF76_9FLAO</name>
<dbReference type="Proteomes" id="UP000238430">
    <property type="component" value="Unassembled WGS sequence"/>
</dbReference>
<gene>
    <name evidence="3" type="ORF">C7H61_07460</name>
</gene>
<dbReference type="InterPro" id="IPR006015">
    <property type="entry name" value="Universal_stress_UspA"/>
</dbReference>
<evidence type="ECO:0000256" key="1">
    <source>
        <dbReference type="ARBA" id="ARBA00008791"/>
    </source>
</evidence>
<dbReference type="InterPro" id="IPR014729">
    <property type="entry name" value="Rossmann-like_a/b/a_fold"/>
</dbReference>
<dbReference type="OrthoDB" id="9788959at2"/>
<dbReference type="PANTHER" id="PTHR46268:SF6">
    <property type="entry name" value="UNIVERSAL STRESS PROTEIN UP12"/>
    <property type="match status" value="1"/>
</dbReference>
<evidence type="ECO:0000313" key="3">
    <source>
        <dbReference type="EMBL" id="PSG91080.1"/>
    </source>
</evidence>